<gene>
    <name evidence="1" type="ORF">BJ085DRAFT_29170</name>
</gene>
<dbReference type="EMBL" id="ML002382">
    <property type="protein sequence ID" value="RKP38302.1"/>
    <property type="molecule type" value="Genomic_DNA"/>
</dbReference>
<dbReference type="AlphaFoldDB" id="A0A4P9ZZA3"/>
<sequence length="133" mass="14862">MKIRPNRPDMVTPVLLFPSVCFKGYVNILLWYTIIGVWPCLSLANAAVSRPKPIGGEVVVDGDTFYDALEYQPDLGEDGNISTKLGSFNTTPVGLIYDMLDRLSLKDMVQMSNVNAYWHAIVKQHLENQTGGW</sequence>
<organism evidence="1 2">
    <name type="scientific">Dimargaris cristalligena</name>
    <dbReference type="NCBI Taxonomy" id="215637"/>
    <lineage>
        <taxon>Eukaryota</taxon>
        <taxon>Fungi</taxon>
        <taxon>Fungi incertae sedis</taxon>
        <taxon>Zoopagomycota</taxon>
        <taxon>Kickxellomycotina</taxon>
        <taxon>Dimargaritomycetes</taxon>
        <taxon>Dimargaritales</taxon>
        <taxon>Dimargaritaceae</taxon>
        <taxon>Dimargaris</taxon>
    </lineage>
</organism>
<evidence type="ECO:0008006" key="3">
    <source>
        <dbReference type="Google" id="ProtNLM"/>
    </source>
</evidence>
<proteinExistence type="predicted"/>
<dbReference type="Proteomes" id="UP000268162">
    <property type="component" value="Unassembled WGS sequence"/>
</dbReference>
<reference evidence="2" key="1">
    <citation type="journal article" date="2018" name="Nat. Microbiol.">
        <title>Leveraging single-cell genomics to expand the fungal tree of life.</title>
        <authorList>
            <person name="Ahrendt S.R."/>
            <person name="Quandt C.A."/>
            <person name="Ciobanu D."/>
            <person name="Clum A."/>
            <person name="Salamov A."/>
            <person name="Andreopoulos B."/>
            <person name="Cheng J.F."/>
            <person name="Woyke T."/>
            <person name="Pelin A."/>
            <person name="Henrissat B."/>
            <person name="Reynolds N.K."/>
            <person name="Benny G.L."/>
            <person name="Smith M.E."/>
            <person name="James T.Y."/>
            <person name="Grigoriev I.V."/>
        </authorList>
    </citation>
    <scope>NUCLEOTIDE SEQUENCE [LARGE SCALE GENOMIC DNA]</scope>
    <source>
        <strain evidence="2">RSA 468</strain>
    </source>
</reference>
<keyword evidence="2" id="KW-1185">Reference proteome</keyword>
<protein>
    <recommendedName>
        <fullName evidence="3">F-box domain-containing protein</fullName>
    </recommendedName>
</protein>
<name>A0A4P9ZZA3_9FUNG</name>
<evidence type="ECO:0000313" key="2">
    <source>
        <dbReference type="Proteomes" id="UP000268162"/>
    </source>
</evidence>
<evidence type="ECO:0000313" key="1">
    <source>
        <dbReference type="EMBL" id="RKP38302.1"/>
    </source>
</evidence>
<accession>A0A4P9ZZA3</accession>